<name>A0A7J8WD09_9ROSI</name>
<comment type="catalytic activity">
    <reaction evidence="12 16">
        <text>ATP + H2O + phospholipidSide 1 = ADP + phosphate + phospholipidSide 2.</text>
        <dbReference type="EC" id="7.6.2.1"/>
    </reaction>
</comment>
<keyword evidence="21" id="KW-1185">Reference proteome</keyword>
<evidence type="ECO:0000256" key="5">
    <source>
        <dbReference type="ARBA" id="ARBA00022723"/>
    </source>
</evidence>
<feature type="binding site" evidence="14">
    <location>
        <position position="617"/>
    </location>
    <ligand>
        <name>ATP</name>
        <dbReference type="ChEBI" id="CHEBI:30616"/>
    </ligand>
</feature>
<feature type="binding site" evidence="14">
    <location>
        <position position="468"/>
    </location>
    <ligand>
        <name>ATP</name>
        <dbReference type="ChEBI" id="CHEBI:30616"/>
    </ligand>
</feature>
<evidence type="ECO:0000256" key="16">
    <source>
        <dbReference type="RuleBase" id="RU362033"/>
    </source>
</evidence>
<gene>
    <name evidence="20" type="ORF">Goklo_025164</name>
</gene>
<dbReference type="Pfam" id="PF13246">
    <property type="entry name" value="Cation_ATPase"/>
    <property type="match status" value="1"/>
</dbReference>
<dbReference type="InterPro" id="IPR001757">
    <property type="entry name" value="P_typ_ATPase"/>
</dbReference>
<evidence type="ECO:0000256" key="1">
    <source>
        <dbReference type="ARBA" id="ARBA00004141"/>
    </source>
</evidence>
<keyword evidence="10 16" id="KW-1133">Transmembrane helix</keyword>
<dbReference type="SFLD" id="SFLDG00002">
    <property type="entry name" value="C1.7:_P-type_atpase_like"/>
    <property type="match status" value="1"/>
</dbReference>
<dbReference type="EMBL" id="JABFAB010245826">
    <property type="protein sequence ID" value="MBA0672803.1"/>
    <property type="molecule type" value="Genomic_DNA"/>
</dbReference>
<evidence type="ECO:0000313" key="20">
    <source>
        <dbReference type="EMBL" id="MBA0672803.1"/>
    </source>
</evidence>
<dbReference type="PRINTS" id="PR00119">
    <property type="entry name" value="CATATPASE"/>
</dbReference>
<feature type="binding site" evidence="14">
    <location>
        <position position="892"/>
    </location>
    <ligand>
        <name>ATP</name>
        <dbReference type="ChEBI" id="CHEBI:30616"/>
    </ligand>
</feature>
<evidence type="ECO:0000256" key="8">
    <source>
        <dbReference type="ARBA" id="ARBA00022842"/>
    </source>
</evidence>
<comment type="similarity">
    <text evidence="3 16">Belongs to the cation transport ATPase (P-type) (TC 3.A.3) family. Type IV subfamily.</text>
</comment>
<dbReference type="GO" id="GO:0005886">
    <property type="term" value="C:plasma membrane"/>
    <property type="evidence" value="ECO:0007669"/>
    <property type="project" value="TreeGrafter"/>
</dbReference>
<feature type="transmembrane region" description="Helical" evidence="16">
    <location>
        <begin position="1027"/>
        <end position="1051"/>
    </location>
</feature>
<comment type="cofactor">
    <cofactor evidence="15">
        <name>Mg(2+)</name>
        <dbReference type="ChEBI" id="CHEBI:18420"/>
    </cofactor>
</comment>
<keyword evidence="8 15" id="KW-0460">Magnesium</keyword>
<keyword evidence="4 16" id="KW-0812">Transmembrane</keyword>
<dbReference type="InterPro" id="IPR006539">
    <property type="entry name" value="P-type_ATPase_IV"/>
</dbReference>
<feature type="binding site" evidence="14">
    <location>
        <position position="757"/>
    </location>
    <ligand>
        <name>ATP</name>
        <dbReference type="ChEBI" id="CHEBI:30616"/>
    </ligand>
</feature>
<dbReference type="SUPFAM" id="SSF81665">
    <property type="entry name" value="Calcium ATPase, transmembrane domain M"/>
    <property type="match status" value="1"/>
</dbReference>
<dbReference type="NCBIfam" id="TIGR01494">
    <property type="entry name" value="ATPase_P-type"/>
    <property type="match status" value="1"/>
</dbReference>
<dbReference type="InterPro" id="IPR023214">
    <property type="entry name" value="HAD_sf"/>
</dbReference>
<feature type="domain" description="P-type ATPase C-terminal" evidence="19">
    <location>
        <begin position="914"/>
        <end position="1153"/>
    </location>
</feature>
<feature type="binding site" evidence="14">
    <location>
        <position position="576"/>
    </location>
    <ligand>
        <name>ATP</name>
        <dbReference type="ChEBI" id="CHEBI:30616"/>
    </ligand>
</feature>
<dbReference type="EC" id="7.6.2.1" evidence="16"/>
<protein>
    <recommendedName>
        <fullName evidence="16">Phospholipid-transporting ATPase</fullName>
        <ecNumber evidence="16">7.6.2.1</ecNumber>
    </recommendedName>
</protein>
<proteinExistence type="inferred from homology"/>
<evidence type="ECO:0000259" key="18">
    <source>
        <dbReference type="Pfam" id="PF16209"/>
    </source>
</evidence>
<feature type="domain" description="P-type ATPase N-terminal" evidence="18">
    <location>
        <begin position="80"/>
        <end position="146"/>
    </location>
</feature>
<dbReference type="NCBIfam" id="TIGR01652">
    <property type="entry name" value="ATPase-Plipid"/>
    <property type="match status" value="1"/>
</dbReference>
<keyword evidence="7 14" id="KW-0067">ATP-binding</keyword>
<evidence type="ECO:0000256" key="4">
    <source>
        <dbReference type="ARBA" id="ARBA00022692"/>
    </source>
</evidence>
<feature type="binding site" evidence="15">
    <location>
        <position position="468"/>
    </location>
    <ligand>
        <name>Mg(2+)</name>
        <dbReference type="ChEBI" id="CHEBI:18420"/>
    </ligand>
</feature>
<dbReference type="InterPro" id="IPR044492">
    <property type="entry name" value="P_typ_ATPase_HD_dom"/>
</dbReference>
<feature type="binding site" evidence="14">
    <location>
        <position position="675"/>
    </location>
    <ligand>
        <name>ATP</name>
        <dbReference type="ChEBI" id="CHEBI:30616"/>
    </ligand>
</feature>
<feature type="binding site" evidence="14">
    <location>
        <position position="868"/>
    </location>
    <ligand>
        <name>ATP</name>
        <dbReference type="ChEBI" id="CHEBI:30616"/>
    </ligand>
</feature>
<dbReference type="SFLD" id="SFLDS00003">
    <property type="entry name" value="Haloacid_Dehalogenase"/>
    <property type="match status" value="1"/>
</dbReference>
<dbReference type="Gene3D" id="2.70.150.10">
    <property type="entry name" value="Calcium-transporting ATPase, cytoplasmic transduction domain A"/>
    <property type="match status" value="1"/>
</dbReference>
<keyword evidence="6 14" id="KW-0547">Nucleotide-binding</keyword>
<dbReference type="PANTHER" id="PTHR24092">
    <property type="entry name" value="PROBABLE PHOSPHOLIPID-TRANSPORTING ATPASE"/>
    <property type="match status" value="1"/>
</dbReference>
<reference evidence="20 21" key="1">
    <citation type="journal article" date="2019" name="Genome Biol. Evol.">
        <title>Insights into the evolution of the New World diploid cottons (Gossypium, subgenus Houzingenia) based on genome sequencing.</title>
        <authorList>
            <person name="Grover C.E."/>
            <person name="Arick M.A. 2nd"/>
            <person name="Thrash A."/>
            <person name="Conover J.L."/>
            <person name="Sanders W.S."/>
            <person name="Peterson D.G."/>
            <person name="Frelichowski J.E."/>
            <person name="Scheffler J.A."/>
            <person name="Scheffler B.E."/>
            <person name="Wendel J.F."/>
        </authorList>
    </citation>
    <scope>NUCLEOTIDE SEQUENCE [LARGE SCALE GENOMIC DNA]</scope>
    <source>
        <strain evidence="20">57</strain>
        <tissue evidence="20">Leaf</tissue>
    </source>
</reference>
<feature type="binding site" evidence="14">
    <location>
        <position position="756"/>
    </location>
    <ligand>
        <name>ATP</name>
        <dbReference type="ChEBI" id="CHEBI:30616"/>
    </ligand>
</feature>
<feature type="binding site" evidence="14">
    <location>
        <position position="466"/>
    </location>
    <ligand>
        <name>ATP</name>
        <dbReference type="ChEBI" id="CHEBI:30616"/>
    </ligand>
</feature>
<dbReference type="InterPro" id="IPR023299">
    <property type="entry name" value="ATPase_P-typ_cyto_dom_N"/>
</dbReference>
<dbReference type="SUPFAM" id="SSF81653">
    <property type="entry name" value="Calcium ATPase, transduction domain A"/>
    <property type="match status" value="1"/>
</dbReference>
<feature type="transmembrane region" description="Helical" evidence="16">
    <location>
        <begin position="1063"/>
        <end position="1080"/>
    </location>
</feature>
<dbReference type="Pfam" id="PF00122">
    <property type="entry name" value="E1-E2_ATPase"/>
    <property type="match status" value="1"/>
</dbReference>
<feature type="domain" description="P-type ATPase A" evidence="17">
    <location>
        <begin position="179"/>
        <end position="242"/>
    </location>
</feature>
<feature type="transmembrane region" description="Helical" evidence="16">
    <location>
        <begin position="145"/>
        <end position="163"/>
    </location>
</feature>
<evidence type="ECO:0000256" key="15">
    <source>
        <dbReference type="PIRSR" id="PIRSR606539-3"/>
    </source>
</evidence>
<feature type="transmembrane region" description="Helical" evidence="16">
    <location>
        <begin position="1092"/>
        <end position="1118"/>
    </location>
</feature>
<feature type="transmembrane region" description="Helical" evidence="16">
    <location>
        <begin position="390"/>
        <end position="418"/>
    </location>
</feature>
<feature type="binding site" evidence="15">
    <location>
        <position position="466"/>
    </location>
    <ligand>
        <name>Mg(2+)</name>
        <dbReference type="ChEBI" id="CHEBI:18420"/>
    </ligand>
</feature>
<dbReference type="Proteomes" id="UP000593573">
    <property type="component" value="Unassembled WGS sequence"/>
</dbReference>
<feature type="binding site" evidence="14">
    <location>
        <position position="891"/>
    </location>
    <ligand>
        <name>ATP</name>
        <dbReference type="ChEBI" id="CHEBI:30616"/>
    </ligand>
</feature>
<evidence type="ECO:0000256" key="10">
    <source>
        <dbReference type="ARBA" id="ARBA00022989"/>
    </source>
</evidence>
<dbReference type="FunFam" id="3.40.50.1000:FF:000221">
    <property type="entry name" value="Phospholipid-transporting ATPase"/>
    <property type="match status" value="1"/>
</dbReference>
<dbReference type="SUPFAM" id="SSF81660">
    <property type="entry name" value="Metal cation-transporting ATPase, ATP-binding domain N"/>
    <property type="match status" value="1"/>
</dbReference>
<dbReference type="PANTHER" id="PTHR24092:SF91">
    <property type="entry name" value="PHOSPHOLIPID-TRANSPORTING ATPASE 1"/>
    <property type="match status" value="1"/>
</dbReference>
<dbReference type="Gene3D" id="3.40.1110.10">
    <property type="entry name" value="Calcium-transporting ATPase, cytoplasmic domain N"/>
    <property type="match status" value="1"/>
</dbReference>
<dbReference type="InterPro" id="IPR032630">
    <property type="entry name" value="P_typ_ATPase_c"/>
</dbReference>
<feature type="active site" description="4-aspartylphosphate intermediate" evidence="13">
    <location>
        <position position="466"/>
    </location>
</feature>
<feature type="transmembrane region" description="Helical" evidence="16">
    <location>
        <begin position="981"/>
        <end position="998"/>
    </location>
</feature>
<evidence type="ECO:0000256" key="13">
    <source>
        <dbReference type="PIRSR" id="PIRSR606539-1"/>
    </source>
</evidence>
<evidence type="ECO:0000256" key="14">
    <source>
        <dbReference type="PIRSR" id="PIRSR606539-2"/>
    </source>
</evidence>
<dbReference type="InterPro" id="IPR008250">
    <property type="entry name" value="ATPase_P-typ_transduc_dom_A_sf"/>
</dbReference>
<accession>A0A7J8WD09</accession>
<evidence type="ECO:0000256" key="11">
    <source>
        <dbReference type="ARBA" id="ARBA00023136"/>
    </source>
</evidence>
<dbReference type="FunFam" id="2.70.150.10:FF:000054">
    <property type="entry name" value="Phospholipid-transporting ATPase"/>
    <property type="match status" value="1"/>
</dbReference>
<keyword evidence="9 16" id="KW-1278">Translocase</keyword>
<evidence type="ECO:0000256" key="2">
    <source>
        <dbReference type="ARBA" id="ARBA00004308"/>
    </source>
</evidence>
<feature type="binding site" evidence="14">
    <location>
        <position position="862"/>
    </location>
    <ligand>
        <name>ATP</name>
        <dbReference type="ChEBI" id="CHEBI:30616"/>
    </ligand>
</feature>
<dbReference type="InterPro" id="IPR032631">
    <property type="entry name" value="P-type_ATPase_N"/>
</dbReference>
<dbReference type="Gene3D" id="3.40.50.1000">
    <property type="entry name" value="HAD superfamily/HAD-like"/>
    <property type="match status" value="1"/>
</dbReference>
<evidence type="ECO:0000256" key="12">
    <source>
        <dbReference type="ARBA" id="ARBA00034036"/>
    </source>
</evidence>
<feature type="binding site" evidence="15">
    <location>
        <position position="892"/>
    </location>
    <ligand>
        <name>Mg(2+)</name>
        <dbReference type="ChEBI" id="CHEBI:18420"/>
    </ligand>
</feature>
<keyword evidence="5 15" id="KW-0479">Metal-binding</keyword>
<dbReference type="InterPro" id="IPR023298">
    <property type="entry name" value="ATPase_P-typ_TM_dom_sf"/>
</dbReference>
<dbReference type="GO" id="GO:0140326">
    <property type="term" value="F:ATPase-coupled intramembrane lipid transporter activity"/>
    <property type="evidence" value="ECO:0007669"/>
    <property type="project" value="UniProtKB-EC"/>
</dbReference>
<evidence type="ECO:0000256" key="7">
    <source>
        <dbReference type="ARBA" id="ARBA00022840"/>
    </source>
</evidence>
<dbReference type="OrthoDB" id="377733at2759"/>
<evidence type="ECO:0000259" key="19">
    <source>
        <dbReference type="Pfam" id="PF16212"/>
    </source>
</evidence>
<comment type="caution">
    <text evidence="20">The sequence shown here is derived from an EMBL/GenBank/DDBJ whole genome shotgun (WGS) entry which is preliminary data.</text>
</comment>
<dbReference type="AlphaFoldDB" id="A0A7J8WD09"/>
<evidence type="ECO:0000256" key="3">
    <source>
        <dbReference type="ARBA" id="ARBA00008109"/>
    </source>
</evidence>
<dbReference type="Pfam" id="PF16209">
    <property type="entry name" value="PhoLip_ATPase_N"/>
    <property type="match status" value="1"/>
</dbReference>
<organism evidence="20 21">
    <name type="scientific">Gossypium klotzschianum</name>
    <dbReference type="NCBI Taxonomy" id="34286"/>
    <lineage>
        <taxon>Eukaryota</taxon>
        <taxon>Viridiplantae</taxon>
        <taxon>Streptophyta</taxon>
        <taxon>Embryophyta</taxon>
        <taxon>Tracheophyta</taxon>
        <taxon>Spermatophyta</taxon>
        <taxon>Magnoliopsida</taxon>
        <taxon>eudicotyledons</taxon>
        <taxon>Gunneridae</taxon>
        <taxon>Pentapetalae</taxon>
        <taxon>rosids</taxon>
        <taxon>malvids</taxon>
        <taxon>Malvales</taxon>
        <taxon>Malvaceae</taxon>
        <taxon>Malvoideae</taxon>
        <taxon>Gossypium</taxon>
    </lineage>
</organism>
<dbReference type="InterPro" id="IPR036412">
    <property type="entry name" value="HAD-like_sf"/>
</dbReference>
<dbReference type="SUPFAM" id="SSF56784">
    <property type="entry name" value="HAD-like"/>
    <property type="match status" value="1"/>
</dbReference>
<dbReference type="SFLD" id="SFLDF00027">
    <property type="entry name" value="p-type_atpase"/>
    <property type="match status" value="1"/>
</dbReference>
<feature type="binding site" evidence="14">
    <location>
        <position position="467"/>
    </location>
    <ligand>
        <name>ATP</name>
        <dbReference type="ChEBI" id="CHEBI:30616"/>
    </ligand>
</feature>
<evidence type="ECO:0000313" key="21">
    <source>
        <dbReference type="Proteomes" id="UP000593573"/>
    </source>
</evidence>
<feature type="transmembrane region" description="Helical" evidence="16">
    <location>
        <begin position="950"/>
        <end position="975"/>
    </location>
</feature>
<dbReference type="FunFam" id="3.40.1110.10:FF:000025">
    <property type="entry name" value="Phospholipid-transporting ATPase"/>
    <property type="match status" value="1"/>
</dbReference>
<dbReference type="InterPro" id="IPR018303">
    <property type="entry name" value="ATPase_P-typ_P_site"/>
</dbReference>
<dbReference type="Pfam" id="PF16212">
    <property type="entry name" value="PhoLip_ATPase_C"/>
    <property type="match status" value="1"/>
</dbReference>
<sequence length="1187" mass="133534">MDSRTSFEDFYSIESAFSSSSRRSNFSVQSKASGGNSIREVNFGDLGTKPVRYGSHGADSETYSISMSQKEINDEDARLVHINDPVQTNERFEFSGNSIRTGKYSILTFLPRNLFEQFHRVAYIYFLLIAVLNQLPQLAVFGRGASILPLAFVLLVTAVKDAYEDYRRHRSDRIENNRLASVLVDDQFQEKKWKNIQVGEIIKIYANETIPCDMVLLSTSDPTGVTYVQTINLDGESNLKTRYAKQETLMKIPENDKVIGLIKCEKPNRNIYGFQANMEVDGKQLSLGPSNIILRGCELKNTAWAVGVAVYAGRETKAMLNSSGAPSKRSRLETHMNLEIIFLSLFLIALCTVVSICAAVWLRRHRKALDYLPFYRRKEFSDGEEENYNYYGWGLEICFTFLMSVIVFQIMIPISLYISMELVRVGQAYFMIRDTQMYDESSNSRFQCRALNINEDLGQIKYVFSDKTGTLTENKMDFQCASIWGVDYSGGNAISLDQNDGYFVKVDGKVLRPKMKVRTDPELLQFARNRKETQEGSHVYDFFLALAACNTIVPLIVDTPDPTVKLIDYQGESPDEQALVYAAASYGFMLIERTSGHIVIDIQGERQRFNVFGLHEFDSDRKRMSVILGFPDRSVKVFVKGADTSIFSVIDRSMDMKVIRTTEAHLHSYSSLGLRTLVVGMRELSTSEFKQWHSTFEAASTALMGRASLLRKVANNIENNLHILGASGIEDKLQQGVPEAIESLRTAGIKVWVLTGDKQETAISIGYSSKLLTSKMTQIIINSKSMESCRKSLEDAIIMSKKPTTTSAISGTTNNTGGTSGAGSTPIALIMDGTSLVYILDSELEERLFQLSCNCSVVLCCRVAPLQKAGIVSLVKKRTADMTLSIGDGANDVSMIQMADVGVGISGQEGRQAVMASDFAMGQFRFLVPLLLVHGHWNYQRMGYMILYNFYRNAVFVLVLFWYVLFTSFTLTTAITEWSSVLYSVIYTALPTIVVGILDKDLSRRTLLKYPQLYRAGQKQECYNKKLFWITMIDTFWQSAVAFFIPLLAYWGSTIDTSSIGDLWTLAVVILVNLHLAMDVNRWNWLTHAAIWGSIIATFICVMVIDALPFLVGYWAIFEIAKTGLFWLCLLAIIVAALIPRFVVKALYQLYAPCDVQIAREAEKFRTLYESGAVEIEMNSILEAPRR</sequence>
<evidence type="ECO:0000256" key="6">
    <source>
        <dbReference type="ARBA" id="ARBA00022741"/>
    </source>
</evidence>
<feature type="binding site" evidence="15">
    <location>
        <position position="888"/>
    </location>
    <ligand>
        <name>Mg(2+)</name>
        <dbReference type="ChEBI" id="CHEBI:18420"/>
    </ligand>
</feature>
<feature type="transmembrane region" description="Helical" evidence="16">
    <location>
        <begin position="1124"/>
        <end position="1144"/>
    </location>
</feature>
<dbReference type="PROSITE" id="PS00154">
    <property type="entry name" value="ATPASE_E1_E2"/>
    <property type="match status" value="1"/>
</dbReference>
<dbReference type="GO" id="GO:0005524">
    <property type="term" value="F:ATP binding"/>
    <property type="evidence" value="ECO:0007669"/>
    <property type="project" value="UniProtKB-UniRule"/>
</dbReference>
<dbReference type="GO" id="GO:0045332">
    <property type="term" value="P:phospholipid translocation"/>
    <property type="evidence" value="ECO:0007669"/>
    <property type="project" value="TreeGrafter"/>
</dbReference>
<evidence type="ECO:0000256" key="9">
    <source>
        <dbReference type="ARBA" id="ARBA00022967"/>
    </source>
</evidence>
<dbReference type="GO" id="GO:0000287">
    <property type="term" value="F:magnesium ion binding"/>
    <property type="evidence" value="ECO:0007669"/>
    <property type="project" value="UniProtKB-UniRule"/>
</dbReference>
<evidence type="ECO:0000259" key="17">
    <source>
        <dbReference type="Pfam" id="PF00122"/>
    </source>
</evidence>
<feature type="transmembrane region" description="Helical" evidence="16">
    <location>
        <begin position="338"/>
        <end position="362"/>
    </location>
</feature>
<dbReference type="InterPro" id="IPR059000">
    <property type="entry name" value="ATPase_P-type_domA"/>
</dbReference>
<keyword evidence="11 16" id="KW-0472">Membrane</keyword>
<dbReference type="CDD" id="cd02073">
    <property type="entry name" value="P-type_ATPase_APLT_Dnf-like"/>
    <property type="match status" value="1"/>
</dbReference>
<comment type="subcellular location">
    <subcellularLocation>
        <location evidence="2">Endomembrane system</location>
    </subcellularLocation>
    <subcellularLocation>
        <location evidence="1 16">Membrane</location>
        <topology evidence="1 16">Multi-pass membrane protein</topology>
    </subcellularLocation>
</comment>
<dbReference type="GO" id="GO:0016887">
    <property type="term" value="F:ATP hydrolysis activity"/>
    <property type="evidence" value="ECO:0007669"/>
    <property type="project" value="InterPro"/>
</dbReference>
<feature type="binding site" evidence="14">
    <location>
        <position position="640"/>
    </location>
    <ligand>
        <name>ATP</name>
        <dbReference type="ChEBI" id="CHEBI:30616"/>
    </ligand>
</feature>
<feature type="binding site" evidence="14">
    <location>
        <position position="755"/>
    </location>
    <ligand>
        <name>ATP</name>
        <dbReference type="ChEBI" id="CHEBI:30616"/>
    </ligand>
</feature>